<feature type="transmembrane region" description="Helical" evidence="1">
    <location>
        <begin position="12"/>
        <end position="30"/>
    </location>
</feature>
<accession>A0ABR7NL31</accession>
<protein>
    <submittedName>
        <fullName evidence="2">ECF transporter S component</fullName>
    </submittedName>
</protein>
<comment type="caution">
    <text evidence="2">The sequence shown here is derived from an EMBL/GenBank/DDBJ whole genome shotgun (WGS) entry which is preliminary data.</text>
</comment>
<keyword evidence="1" id="KW-0472">Membrane</keyword>
<keyword evidence="3" id="KW-1185">Reference proteome</keyword>
<dbReference type="EMBL" id="JACRTB010000020">
    <property type="protein sequence ID" value="MBC8577034.1"/>
    <property type="molecule type" value="Genomic_DNA"/>
</dbReference>
<dbReference type="RefSeq" id="WP_262400506.1">
    <property type="nucleotide sequence ID" value="NZ_JACRTB010000020.1"/>
</dbReference>
<dbReference type="Pfam" id="PF12822">
    <property type="entry name" value="ECF_trnsprt"/>
    <property type="match status" value="1"/>
</dbReference>
<gene>
    <name evidence="2" type="ORF">H8717_11530</name>
</gene>
<keyword evidence="1" id="KW-0812">Transmembrane</keyword>
<dbReference type="Gene3D" id="1.10.1760.20">
    <property type="match status" value="1"/>
</dbReference>
<name>A0ABR7NL31_9FIRM</name>
<sequence>MENRIPSQRGTVVLALFAAIIVVLAFTPLGFIPLPFIKMTIIHIPVILGALLLGPKCGACLGFLFGLTSLINNTISPAITSFTFTPFYPLPGSDKGSWVSLIVCFVPRILVGVIPYYVYRLIQHLLHAEKPGSTVSLAAAGIAGALTNTIFVMGLIFLLFSDAYAAAKGIGPELVLGVILAIVGTNGIPEAIGAGILVAAVGKALFAIQNSRKGLAS</sequence>
<evidence type="ECO:0000313" key="2">
    <source>
        <dbReference type="EMBL" id="MBC8577034.1"/>
    </source>
</evidence>
<evidence type="ECO:0000313" key="3">
    <source>
        <dbReference type="Proteomes" id="UP000658131"/>
    </source>
</evidence>
<organism evidence="2 3">
    <name type="scientific">Yanshouia hominis</name>
    <dbReference type="NCBI Taxonomy" id="2763673"/>
    <lineage>
        <taxon>Bacteria</taxon>
        <taxon>Bacillati</taxon>
        <taxon>Bacillota</taxon>
        <taxon>Clostridia</taxon>
        <taxon>Eubacteriales</taxon>
        <taxon>Oscillospiraceae</taxon>
        <taxon>Yanshouia</taxon>
    </lineage>
</organism>
<feature type="transmembrane region" description="Helical" evidence="1">
    <location>
        <begin position="96"/>
        <end position="117"/>
    </location>
</feature>
<evidence type="ECO:0000256" key="1">
    <source>
        <dbReference type="SAM" id="Phobius"/>
    </source>
</evidence>
<dbReference type="InterPro" id="IPR024529">
    <property type="entry name" value="ECF_trnsprt_substrate-spec"/>
</dbReference>
<feature type="transmembrane region" description="Helical" evidence="1">
    <location>
        <begin position="175"/>
        <end position="208"/>
    </location>
</feature>
<feature type="transmembrane region" description="Helical" evidence="1">
    <location>
        <begin position="137"/>
        <end position="160"/>
    </location>
</feature>
<keyword evidence="1" id="KW-1133">Transmembrane helix</keyword>
<proteinExistence type="predicted"/>
<reference evidence="2 3" key="1">
    <citation type="submission" date="2020-08" db="EMBL/GenBank/DDBJ databases">
        <title>Genome public.</title>
        <authorList>
            <person name="Liu C."/>
            <person name="Sun Q."/>
        </authorList>
    </citation>
    <scope>NUCLEOTIDE SEQUENCE [LARGE SCALE GENOMIC DNA]</scope>
    <source>
        <strain evidence="2 3">BX1</strain>
    </source>
</reference>
<dbReference type="Proteomes" id="UP000658131">
    <property type="component" value="Unassembled WGS sequence"/>
</dbReference>